<feature type="domain" description="ABC1 atypical kinase-like" evidence="3">
    <location>
        <begin position="179"/>
        <end position="290"/>
    </location>
</feature>
<sequence length="565" mass="66078">MFVSSLGVINNSLRFKIPRIHCHICLNLRHINKELPKNRTFHLTARRYQASKTEAKSRNFKYRYPLYIGIGLIGLGIVYSFQSEPNRRKIRILYGGIGRFFRSAIIGLKTSVDYKWNLYNLEEDSEEYNEAIKLCHKRAAERLLVGCLKNGGLYVKLGQGLVSLNHILPREYIDTLVVLQDKALIRGEHEVEQLFKEDFGTTPYKLFKEFESEPIAAASLAQVHRAVTHEGERVAVKVQYIDLQDRFAGDVRTCEILLKVIGYLHPKFEFAWVLQDLKGTLKQELDFINEVFIRKGSDGKAQLVLLDHGLYDKLTPKDRQSLCSMFKAIVMKDEDAMCKYSNELGVFALIIKQGPIKFKKAPKLFRHKITSKKEYYDLPEAIRKEFKEDYDRLWERIITVMRNMPNYAIFGEVLVQRPITRSTIYLPNKMTEEDLEHMKYMAQQHFDKIMKVLREMPRPMLLIIRNMNTIRAICREHGHVVDRYGIMAKSAITGARKFGAKDITFFGRAAALWERAMFIYRIKLEQFMFRLSLLYLQVLYLLGRMPDLGKVRKVMEEEQKKYNTI</sequence>
<dbReference type="Proteomes" id="UP001217089">
    <property type="component" value="Unassembled WGS sequence"/>
</dbReference>
<dbReference type="PANTHER" id="PTHR43173">
    <property type="entry name" value="ABC1 FAMILY PROTEIN"/>
    <property type="match status" value="1"/>
</dbReference>
<accession>A0ABQ9EFE0</accession>
<organism evidence="4 5">
    <name type="scientific">Tegillarca granosa</name>
    <name type="common">Malaysian cockle</name>
    <name type="synonym">Anadara granosa</name>
    <dbReference type="NCBI Taxonomy" id="220873"/>
    <lineage>
        <taxon>Eukaryota</taxon>
        <taxon>Metazoa</taxon>
        <taxon>Spiralia</taxon>
        <taxon>Lophotrochozoa</taxon>
        <taxon>Mollusca</taxon>
        <taxon>Bivalvia</taxon>
        <taxon>Autobranchia</taxon>
        <taxon>Pteriomorphia</taxon>
        <taxon>Arcoida</taxon>
        <taxon>Arcoidea</taxon>
        <taxon>Arcidae</taxon>
        <taxon>Tegillarca</taxon>
    </lineage>
</organism>
<keyword evidence="2" id="KW-1133">Transmembrane helix</keyword>
<gene>
    <name evidence="4" type="ORF">KUTeg_019725</name>
</gene>
<evidence type="ECO:0000259" key="3">
    <source>
        <dbReference type="Pfam" id="PF03109"/>
    </source>
</evidence>
<keyword evidence="5" id="KW-1185">Reference proteome</keyword>
<evidence type="ECO:0000256" key="1">
    <source>
        <dbReference type="ARBA" id="ARBA00009670"/>
    </source>
</evidence>
<keyword evidence="2" id="KW-0812">Transmembrane</keyword>
<dbReference type="PANTHER" id="PTHR43173:SF28">
    <property type="entry name" value="AARF DOMAIN CONTAINING KINASE 5"/>
    <property type="match status" value="1"/>
</dbReference>
<proteinExistence type="inferred from homology"/>
<dbReference type="SUPFAM" id="SSF56112">
    <property type="entry name" value="Protein kinase-like (PK-like)"/>
    <property type="match status" value="1"/>
</dbReference>
<dbReference type="InterPro" id="IPR011009">
    <property type="entry name" value="Kinase-like_dom_sf"/>
</dbReference>
<comment type="similarity">
    <text evidence="1">Belongs to the protein kinase superfamily. ADCK protein kinase family.</text>
</comment>
<feature type="transmembrane region" description="Helical" evidence="2">
    <location>
        <begin position="64"/>
        <end position="81"/>
    </location>
</feature>
<dbReference type="InterPro" id="IPR051130">
    <property type="entry name" value="Mito_struct-func_regulator"/>
</dbReference>
<evidence type="ECO:0000313" key="5">
    <source>
        <dbReference type="Proteomes" id="UP001217089"/>
    </source>
</evidence>
<keyword evidence="2" id="KW-0472">Membrane</keyword>
<feature type="domain" description="ABC1 atypical kinase-like" evidence="3">
    <location>
        <begin position="299"/>
        <end position="340"/>
    </location>
</feature>
<comment type="caution">
    <text evidence="4">The sequence shown here is derived from an EMBL/GenBank/DDBJ whole genome shotgun (WGS) entry which is preliminary data.</text>
</comment>
<name>A0ABQ9EFE0_TEGGR</name>
<evidence type="ECO:0000313" key="4">
    <source>
        <dbReference type="EMBL" id="KAJ8303329.1"/>
    </source>
</evidence>
<reference evidence="4 5" key="1">
    <citation type="submission" date="2022-12" db="EMBL/GenBank/DDBJ databases">
        <title>Chromosome-level genome of Tegillarca granosa.</title>
        <authorList>
            <person name="Kim J."/>
        </authorList>
    </citation>
    <scope>NUCLEOTIDE SEQUENCE [LARGE SCALE GENOMIC DNA]</scope>
    <source>
        <strain evidence="4">Teg-2019</strain>
        <tissue evidence="4">Adductor muscle</tissue>
    </source>
</reference>
<dbReference type="EMBL" id="JARBDR010000917">
    <property type="protein sequence ID" value="KAJ8303329.1"/>
    <property type="molecule type" value="Genomic_DNA"/>
</dbReference>
<protein>
    <recommendedName>
        <fullName evidence="3">ABC1 atypical kinase-like domain-containing protein</fullName>
    </recommendedName>
</protein>
<dbReference type="InterPro" id="IPR004147">
    <property type="entry name" value="ABC1_dom"/>
</dbReference>
<evidence type="ECO:0000256" key="2">
    <source>
        <dbReference type="SAM" id="Phobius"/>
    </source>
</evidence>
<dbReference type="Pfam" id="PF03109">
    <property type="entry name" value="ABC1"/>
    <property type="match status" value="2"/>
</dbReference>